<keyword evidence="11" id="KW-0067">ATP-binding</keyword>
<dbReference type="InterPro" id="IPR023214">
    <property type="entry name" value="HAD_sf"/>
</dbReference>
<keyword evidence="4 11" id="KW-0812">Transmembrane</keyword>
<dbReference type="PANTHER" id="PTHR48085:SF5">
    <property type="entry name" value="CADMIUM_ZINC-TRANSPORTING ATPASE HMA4-RELATED"/>
    <property type="match status" value="1"/>
</dbReference>
<dbReference type="Gene3D" id="3.40.1110.10">
    <property type="entry name" value="Calcium-transporting ATPase, cytoplasmic domain N"/>
    <property type="match status" value="1"/>
</dbReference>
<dbReference type="InterPro" id="IPR001757">
    <property type="entry name" value="P_typ_ATPase"/>
</dbReference>
<comment type="catalytic activity">
    <reaction evidence="10">
        <text>Cd(2+)(in) + ATP + H2O = Cd(2+)(out) + ADP + phosphate + H(+)</text>
        <dbReference type="Rhea" id="RHEA:12132"/>
        <dbReference type="ChEBI" id="CHEBI:15377"/>
        <dbReference type="ChEBI" id="CHEBI:15378"/>
        <dbReference type="ChEBI" id="CHEBI:30616"/>
        <dbReference type="ChEBI" id="CHEBI:43474"/>
        <dbReference type="ChEBI" id="CHEBI:48775"/>
        <dbReference type="ChEBI" id="CHEBI:456216"/>
        <dbReference type="EC" id="7.2.2.21"/>
    </reaction>
</comment>
<dbReference type="InterPro" id="IPR051014">
    <property type="entry name" value="Cation_Transport_ATPase_IB"/>
</dbReference>
<comment type="caution">
    <text evidence="13">The sequence shown here is derived from an EMBL/GenBank/DDBJ whole genome shotgun (WGS) entry which is preliminary data.</text>
</comment>
<dbReference type="InterPro" id="IPR059000">
    <property type="entry name" value="ATPase_P-type_domA"/>
</dbReference>
<organism evidence="13 14">
    <name type="scientific">Secundilactobacillus hailunensis</name>
    <dbReference type="NCBI Taxonomy" id="2559923"/>
    <lineage>
        <taxon>Bacteria</taxon>
        <taxon>Bacillati</taxon>
        <taxon>Bacillota</taxon>
        <taxon>Bacilli</taxon>
        <taxon>Lactobacillales</taxon>
        <taxon>Lactobacillaceae</taxon>
        <taxon>Secundilactobacillus</taxon>
    </lineage>
</organism>
<dbReference type="InterPro" id="IPR023299">
    <property type="entry name" value="ATPase_P-typ_cyto_dom_N"/>
</dbReference>
<feature type="transmembrane region" description="Helical" evidence="11">
    <location>
        <begin position="584"/>
        <end position="603"/>
    </location>
</feature>
<keyword evidence="6" id="KW-1278">Translocase</keyword>
<dbReference type="NCBIfam" id="TIGR01512">
    <property type="entry name" value="ATPase-IB2_Cd"/>
    <property type="match status" value="1"/>
</dbReference>
<sequence>MKAATVPSHTRKTLRGFLNHKRDLLMIASSTIILLIAVSLPVSLPKMILYLASYAIIGYRVIWVSLKNIIHGDLFDENFLMTVATVGAIALGDYPEAIAVMLFYQIGDLFEAIAVQQSKQSISSLLKLKATTATLLTNTGERTVKPETVIPGQMIRVKPGEKIALDGELVRGTTSLDTSALTGESLPRDVQGGETVLSGAINLTGVIDVRVTKPYEESTISKILDLVQNATQKKTTTEKFITRFAKIYTPIVVGLAVLLAIFPPLLQVGSWATWINRALVFLVISCPCALVISVPLSFFGGIGAASRHGILVKGSNFLEVLTHVNTIAFDKTGTLTQGKFAVSEIKPIKPTTCDRLLGIAAAAEQHSNHPIALSILAAYKGDLSQFNIHDIKETAGHGISATIDDHAVVVGNAKAMTKAQITMPADKTSTTTVYVAVDHQFIGSIKVADQPKLDAADAIASLKHQGVDNTVLLTGDNQGVAEQIGQQLSLDHVISELLPAQKVTEIEKLNQAAHATNHQVGFVGDGINDTPVLARADVGIAMGGLGADAAIEAADIVIMDDKPSKVATIIQIAKATKRIVWENITFALTIKIIFLLLGALGLIGMWEAVFADVGVTLIAILNALRLQRD</sequence>
<evidence type="ECO:0000256" key="5">
    <source>
        <dbReference type="ARBA" id="ARBA00022723"/>
    </source>
</evidence>
<dbReference type="SUPFAM" id="SSF56784">
    <property type="entry name" value="HAD-like"/>
    <property type="match status" value="1"/>
</dbReference>
<evidence type="ECO:0000256" key="8">
    <source>
        <dbReference type="ARBA" id="ARBA00023136"/>
    </source>
</evidence>
<evidence type="ECO:0000256" key="3">
    <source>
        <dbReference type="ARBA" id="ARBA00022539"/>
    </source>
</evidence>
<keyword evidence="7 11" id="KW-1133">Transmembrane helix</keyword>
<accession>A0ABW1T8Y2</accession>
<dbReference type="InterPro" id="IPR008250">
    <property type="entry name" value="ATPase_P-typ_transduc_dom_A_sf"/>
</dbReference>
<evidence type="ECO:0000313" key="13">
    <source>
        <dbReference type="EMBL" id="MFC6253695.1"/>
    </source>
</evidence>
<dbReference type="SFLD" id="SFLDS00003">
    <property type="entry name" value="Haloacid_Dehalogenase"/>
    <property type="match status" value="1"/>
</dbReference>
<dbReference type="RefSeq" id="WP_137630237.1">
    <property type="nucleotide sequence ID" value="NZ_BJDO01000005.1"/>
</dbReference>
<keyword evidence="14" id="KW-1185">Reference proteome</keyword>
<dbReference type="InterPro" id="IPR044492">
    <property type="entry name" value="P_typ_ATPase_HD_dom"/>
</dbReference>
<evidence type="ECO:0000256" key="7">
    <source>
        <dbReference type="ARBA" id="ARBA00022989"/>
    </source>
</evidence>
<proteinExistence type="inferred from homology"/>
<comment type="subcellular location">
    <subcellularLocation>
        <location evidence="11">Cell membrane</location>
    </subcellularLocation>
    <subcellularLocation>
        <location evidence="1">Membrane</location>
        <topology evidence="1">Multi-pass membrane protein</topology>
    </subcellularLocation>
</comment>
<dbReference type="SFLD" id="SFLDF00027">
    <property type="entry name" value="p-type_atpase"/>
    <property type="match status" value="1"/>
</dbReference>
<dbReference type="SFLD" id="SFLDG00002">
    <property type="entry name" value="C1.7:_P-type_atpase_like"/>
    <property type="match status" value="1"/>
</dbReference>
<dbReference type="Gene3D" id="3.40.50.1000">
    <property type="entry name" value="HAD superfamily/HAD-like"/>
    <property type="match status" value="1"/>
</dbReference>
<dbReference type="SUPFAM" id="SSF81653">
    <property type="entry name" value="Calcium ATPase, transduction domain A"/>
    <property type="match status" value="1"/>
</dbReference>
<evidence type="ECO:0000256" key="1">
    <source>
        <dbReference type="ARBA" id="ARBA00004141"/>
    </source>
</evidence>
<evidence type="ECO:0000256" key="2">
    <source>
        <dbReference type="ARBA" id="ARBA00006024"/>
    </source>
</evidence>
<protein>
    <recommendedName>
        <fullName evidence="9">Cd(2+)-exporting ATPase</fullName>
        <ecNumber evidence="9">7.2.2.21</ecNumber>
    </recommendedName>
</protein>
<evidence type="ECO:0000259" key="12">
    <source>
        <dbReference type="Pfam" id="PF00122"/>
    </source>
</evidence>
<evidence type="ECO:0000256" key="11">
    <source>
        <dbReference type="RuleBase" id="RU362081"/>
    </source>
</evidence>
<dbReference type="PROSITE" id="PS00154">
    <property type="entry name" value="ATPASE_E1_E2"/>
    <property type="match status" value="1"/>
</dbReference>
<evidence type="ECO:0000313" key="14">
    <source>
        <dbReference type="Proteomes" id="UP001596190"/>
    </source>
</evidence>
<dbReference type="NCBIfam" id="TIGR01525">
    <property type="entry name" value="ATPase-IB_hvy"/>
    <property type="match status" value="1"/>
</dbReference>
<reference evidence="14" key="1">
    <citation type="journal article" date="2019" name="Int. J. Syst. Evol. Microbiol.">
        <title>The Global Catalogue of Microorganisms (GCM) 10K type strain sequencing project: providing services to taxonomists for standard genome sequencing and annotation.</title>
        <authorList>
            <consortium name="The Broad Institute Genomics Platform"/>
            <consortium name="The Broad Institute Genome Sequencing Center for Infectious Disease"/>
            <person name="Wu L."/>
            <person name="Ma J."/>
        </authorList>
    </citation>
    <scope>NUCLEOTIDE SEQUENCE [LARGE SCALE GENOMIC DNA]</scope>
    <source>
        <strain evidence="14">CCM 8950</strain>
    </source>
</reference>
<dbReference type="EC" id="7.2.2.21" evidence="9"/>
<feature type="transmembrane region" description="Helical" evidence="11">
    <location>
        <begin position="247"/>
        <end position="266"/>
    </location>
</feature>
<evidence type="ECO:0000256" key="9">
    <source>
        <dbReference type="ARBA" id="ARBA00039103"/>
    </source>
</evidence>
<dbReference type="PANTHER" id="PTHR48085">
    <property type="entry name" value="CADMIUM/ZINC-TRANSPORTING ATPASE HMA2-RELATED"/>
    <property type="match status" value="1"/>
</dbReference>
<keyword evidence="11" id="KW-1003">Cell membrane</keyword>
<gene>
    <name evidence="13" type="ORF">ACFP1H_03740</name>
</gene>
<evidence type="ECO:0000256" key="10">
    <source>
        <dbReference type="ARBA" id="ARBA00049338"/>
    </source>
</evidence>
<dbReference type="Pfam" id="PF00122">
    <property type="entry name" value="E1-E2_ATPase"/>
    <property type="match status" value="1"/>
</dbReference>
<evidence type="ECO:0000256" key="6">
    <source>
        <dbReference type="ARBA" id="ARBA00022967"/>
    </source>
</evidence>
<dbReference type="Pfam" id="PF00702">
    <property type="entry name" value="Hydrolase"/>
    <property type="match status" value="1"/>
</dbReference>
<name>A0ABW1T8Y2_9LACO</name>
<dbReference type="InterPro" id="IPR018303">
    <property type="entry name" value="ATPase_P-typ_P_site"/>
</dbReference>
<dbReference type="NCBIfam" id="TIGR01494">
    <property type="entry name" value="ATPase_P-type"/>
    <property type="match status" value="1"/>
</dbReference>
<dbReference type="EMBL" id="JBHSSA010000035">
    <property type="protein sequence ID" value="MFC6253695.1"/>
    <property type="molecule type" value="Genomic_DNA"/>
</dbReference>
<dbReference type="SUPFAM" id="SSF81665">
    <property type="entry name" value="Calcium ATPase, transmembrane domain M"/>
    <property type="match status" value="1"/>
</dbReference>
<feature type="transmembrane region" description="Helical" evidence="11">
    <location>
        <begin position="24"/>
        <end position="42"/>
    </location>
</feature>
<dbReference type="InterPro" id="IPR036412">
    <property type="entry name" value="HAD-like_sf"/>
</dbReference>
<keyword evidence="11" id="KW-0547">Nucleotide-binding</keyword>
<dbReference type="Proteomes" id="UP001596190">
    <property type="component" value="Unassembled WGS sequence"/>
</dbReference>
<feature type="domain" description="P-type ATPase A" evidence="12">
    <location>
        <begin position="128"/>
        <end position="228"/>
    </location>
</feature>
<dbReference type="PRINTS" id="PR00119">
    <property type="entry name" value="CATATPASE"/>
</dbReference>
<evidence type="ECO:0000256" key="4">
    <source>
        <dbReference type="ARBA" id="ARBA00022692"/>
    </source>
</evidence>
<comment type="similarity">
    <text evidence="2 11">Belongs to the cation transport ATPase (P-type) (TC 3.A.3) family. Type IB subfamily.</text>
</comment>
<keyword evidence="3" id="KW-0104">Cadmium</keyword>
<dbReference type="InterPro" id="IPR027256">
    <property type="entry name" value="P-typ_ATPase_IB"/>
</dbReference>
<feature type="transmembrane region" description="Helical" evidence="11">
    <location>
        <begin position="278"/>
        <end position="305"/>
    </location>
</feature>
<keyword evidence="5 11" id="KW-0479">Metal-binding</keyword>
<feature type="transmembrane region" description="Helical" evidence="11">
    <location>
        <begin position="48"/>
        <end position="66"/>
    </location>
</feature>
<dbReference type="InterPro" id="IPR023298">
    <property type="entry name" value="ATPase_P-typ_TM_dom_sf"/>
</dbReference>
<dbReference type="Gene3D" id="2.70.150.10">
    <property type="entry name" value="Calcium-transporting ATPase, cytoplasmic transduction domain A"/>
    <property type="match status" value="1"/>
</dbReference>
<keyword evidence="8 11" id="KW-0472">Membrane</keyword>